<dbReference type="SUPFAM" id="SSF52833">
    <property type="entry name" value="Thioredoxin-like"/>
    <property type="match status" value="1"/>
</dbReference>
<dbReference type="Gene3D" id="3.40.30.10">
    <property type="entry name" value="Glutaredoxin"/>
    <property type="match status" value="1"/>
</dbReference>
<dbReference type="InterPro" id="IPR012336">
    <property type="entry name" value="Thioredoxin-like_fold"/>
</dbReference>
<dbReference type="GO" id="GO:0004791">
    <property type="term" value="F:thioredoxin-disulfide reductase (NADPH) activity"/>
    <property type="evidence" value="ECO:0007669"/>
    <property type="project" value="TreeGrafter"/>
</dbReference>
<dbReference type="InterPro" id="IPR036249">
    <property type="entry name" value="Thioredoxin-like_sf"/>
</dbReference>
<dbReference type="InterPro" id="IPR013766">
    <property type="entry name" value="Thioredoxin_domain"/>
</dbReference>
<name>A0A6B2LQ62_9EUKA</name>
<dbReference type="PANTHER" id="PTHR46472">
    <property type="entry name" value="NUCLEOREDOXIN"/>
    <property type="match status" value="1"/>
</dbReference>
<dbReference type="GO" id="GO:0031397">
    <property type="term" value="P:negative regulation of protein ubiquitination"/>
    <property type="evidence" value="ECO:0007669"/>
    <property type="project" value="TreeGrafter"/>
</dbReference>
<proteinExistence type="predicted"/>
<dbReference type="Pfam" id="PF13905">
    <property type="entry name" value="Thioredoxin_8"/>
    <property type="match status" value="1"/>
</dbReference>
<feature type="domain" description="Thioredoxin" evidence="1">
    <location>
        <begin position="1"/>
        <end position="138"/>
    </location>
</feature>
<dbReference type="EMBL" id="GIBP01010096">
    <property type="protein sequence ID" value="NDV39065.1"/>
    <property type="molecule type" value="Transcribed_RNA"/>
</dbReference>
<dbReference type="GO" id="GO:0005634">
    <property type="term" value="C:nucleus"/>
    <property type="evidence" value="ECO:0007669"/>
    <property type="project" value="TreeGrafter"/>
</dbReference>
<dbReference type="PROSITE" id="PS51352">
    <property type="entry name" value="THIOREDOXIN_2"/>
    <property type="match status" value="1"/>
</dbReference>
<protein>
    <recommendedName>
        <fullName evidence="1">Thioredoxin domain-containing protein</fullName>
    </recommendedName>
</protein>
<sequence>MLQTKEGMELTTDTLNNKKLVALYFSAHWCPPCVAFTPVLVKFYEELKKEDPDALEIVFVSSDGNEEEFSAYYETHPWAAIPFTQRSTMQYLTRQYGVRSIPTLIVLDGRDGHVKDDNARSLVAGNRGETTGALAKWL</sequence>
<dbReference type="GO" id="GO:0030178">
    <property type="term" value="P:negative regulation of Wnt signaling pathway"/>
    <property type="evidence" value="ECO:0007669"/>
    <property type="project" value="TreeGrafter"/>
</dbReference>
<dbReference type="AlphaFoldDB" id="A0A6B2LQ62"/>
<accession>A0A6B2LQ62</accession>
<dbReference type="CDD" id="cd02964">
    <property type="entry name" value="TryX_like_family"/>
    <property type="match status" value="1"/>
</dbReference>
<reference evidence="2" key="1">
    <citation type="journal article" date="2020" name="J. Eukaryot. Microbiol.">
        <title>De novo Sequencing, Assembly and Annotation of the Transcriptome for the Free-Living Testate Amoeba Arcella intermedia.</title>
        <authorList>
            <person name="Ribeiro G.M."/>
            <person name="Porfirio-Sousa A.L."/>
            <person name="Maurer-Alcala X.X."/>
            <person name="Katz L.A."/>
            <person name="Lahr D.J.G."/>
        </authorList>
    </citation>
    <scope>NUCLEOTIDE SEQUENCE</scope>
</reference>
<dbReference type="PANTHER" id="PTHR46472:SF1">
    <property type="entry name" value="NUCLEOREDOXIN"/>
    <property type="match status" value="1"/>
</dbReference>
<evidence type="ECO:0000313" key="2">
    <source>
        <dbReference type="EMBL" id="NDV39065.1"/>
    </source>
</evidence>
<organism evidence="2">
    <name type="scientific">Arcella intermedia</name>
    <dbReference type="NCBI Taxonomy" id="1963864"/>
    <lineage>
        <taxon>Eukaryota</taxon>
        <taxon>Amoebozoa</taxon>
        <taxon>Tubulinea</taxon>
        <taxon>Elardia</taxon>
        <taxon>Arcellinida</taxon>
        <taxon>Sphaerothecina</taxon>
        <taxon>Arcellidae</taxon>
        <taxon>Arcella</taxon>
    </lineage>
</organism>
<evidence type="ECO:0000259" key="1">
    <source>
        <dbReference type="PROSITE" id="PS51352"/>
    </source>
</evidence>